<dbReference type="InParanoid" id="A0A6P8SFC3"/>
<name>A0A6P8SFC3_GEOSA</name>
<evidence type="ECO:0000313" key="4">
    <source>
        <dbReference type="Proteomes" id="UP000515159"/>
    </source>
</evidence>
<dbReference type="SUPFAM" id="SSF55120">
    <property type="entry name" value="Pseudouridine synthase"/>
    <property type="match status" value="1"/>
</dbReference>
<dbReference type="FunCoup" id="A0A6P8SFC3">
    <property type="interactions" value="893"/>
</dbReference>
<feature type="domain" description="Pseudouridine synthase II N-terminal" evidence="3">
    <location>
        <begin position="161"/>
        <end position="302"/>
    </location>
</feature>
<sequence length="411" mass="45947">MWRHFACPAQSASPLPSHSAPPLPVFIQHFPSSLSILRPQSDITSFLLPACIRPSRRKQEVAPEESLNMPQFAPAAYRTLHGLFAVYKPPGVHWKLVRDGIETNLLKDLNSLEQPAPRQQVRFLPGISKGSNGKELTITATILPVLADHKLAKGPNYCHLKVGAGHVLDVRSSGVFVLGVGHGTKLLTDMREAHLTKEYTVHGLFGKATDDFSDTGKVIEKTTHDHITRDKLERILAVIQGSNHRALIMHSRIDLKSQEAYELAVEGLIRPMEKSPPIITKIRCLHFTPPEFTLEIQCLHETQQYLRKIIHEIGLELKSSAVCTRVRRTRDGIFTLSDALLRTHWDLQSIQDAIKHCMPKVEAELQKALALKDRMLGYDGGSTEQAEQLESVEHTEIITTGARSDQNREAT</sequence>
<evidence type="ECO:0000259" key="3">
    <source>
        <dbReference type="Pfam" id="PF01509"/>
    </source>
</evidence>
<dbReference type="GO" id="GO:0006396">
    <property type="term" value="P:RNA processing"/>
    <property type="evidence" value="ECO:0007669"/>
    <property type="project" value="InterPro"/>
</dbReference>
<gene>
    <name evidence="5" type="primary">TRUB2</name>
</gene>
<protein>
    <submittedName>
        <fullName evidence="5">Mitochondrial mRNA pseudouridine synthase TRUB2 isoform X1</fullName>
    </submittedName>
</protein>
<evidence type="ECO:0000256" key="1">
    <source>
        <dbReference type="ARBA" id="ARBA00008999"/>
    </source>
</evidence>
<dbReference type="PANTHER" id="PTHR13195:SF0">
    <property type="entry name" value="PSEUDOURIDYLATE SYNTHASE TRUB2, MITOCHONDRIAL"/>
    <property type="match status" value="1"/>
</dbReference>
<keyword evidence="4" id="KW-1185">Reference proteome</keyword>
<dbReference type="Pfam" id="PF01509">
    <property type="entry name" value="TruB_N"/>
    <property type="match status" value="1"/>
</dbReference>
<dbReference type="InterPro" id="IPR002501">
    <property type="entry name" value="PsdUridine_synth_N"/>
</dbReference>
<comment type="similarity">
    <text evidence="1">Belongs to the pseudouridine synthase TruB family.</text>
</comment>
<dbReference type="GO" id="GO:0001522">
    <property type="term" value="P:pseudouridine synthesis"/>
    <property type="evidence" value="ECO:0007669"/>
    <property type="project" value="InterPro"/>
</dbReference>
<reference evidence="5" key="1">
    <citation type="submission" date="2025-08" db="UniProtKB">
        <authorList>
            <consortium name="RefSeq"/>
        </authorList>
    </citation>
    <scope>IDENTIFICATION</scope>
</reference>
<dbReference type="InterPro" id="IPR020103">
    <property type="entry name" value="PsdUridine_synth_cat_dom_sf"/>
</dbReference>
<dbReference type="AlphaFoldDB" id="A0A6P8SFC3"/>
<dbReference type="GO" id="GO:0003723">
    <property type="term" value="F:RNA binding"/>
    <property type="evidence" value="ECO:0007669"/>
    <property type="project" value="InterPro"/>
</dbReference>
<evidence type="ECO:0000313" key="5">
    <source>
        <dbReference type="RefSeq" id="XP_033817012.1"/>
    </source>
</evidence>
<accession>A0A6P8SFC3</accession>
<dbReference type="Gene3D" id="3.30.2350.10">
    <property type="entry name" value="Pseudouridine synthase"/>
    <property type="match status" value="1"/>
</dbReference>
<evidence type="ECO:0000256" key="2">
    <source>
        <dbReference type="SAM" id="MobiDB-lite"/>
    </source>
</evidence>
<dbReference type="RefSeq" id="XP_033817012.1">
    <property type="nucleotide sequence ID" value="XM_033961121.1"/>
</dbReference>
<dbReference type="CDD" id="cd02868">
    <property type="entry name" value="PseudoU_synth_hTruB2_like"/>
    <property type="match status" value="1"/>
</dbReference>
<dbReference type="KEGG" id="gsh:117367971"/>
<dbReference type="OrthoDB" id="9995526at2759"/>
<dbReference type="GO" id="GO:0009982">
    <property type="term" value="F:pseudouridine synthase activity"/>
    <property type="evidence" value="ECO:0007669"/>
    <property type="project" value="InterPro"/>
</dbReference>
<dbReference type="GeneID" id="117367971"/>
<dbReference type="Proteomes" id="UP000515159">
    <property type="component" value="Chromosome 10"/>
</dbReference>
<proteinExistence type="inferred from homology"/>
<dbReference type="PANTHER" id="PTHR13195">
    <property type="entry name" value="PSEUDOURIDINE SYNTHASE-RELATED"/>
    <property type="match status" value="1"/>
</dbReference>
<organism evidence="4 5">
    <name type="scientific">Geotrypetes seraphini</name>
    <name type="common">Gaboon caecilian</name>
    <name type="synonym">Caecilia seraphini</name>
    <dbReference type="NCBI Taxonomy" id="260995"/>
    <lineage>
        <taxon>Eukaryota</taxon>
        <taxon>Metazoa</taxon>
        <taxon>Chordata</taxon>
        <taxon>Craniata</taxon>
        <taxon>Vertebrata</taxon>
        <taxon>Euteleostomi</taxon>
        <taxon>Amphibia</taxon>
        <taxon>Gymnophiona</taxon>
        <taxon>Geotrypetes</taxon>
    </lineage>
</organism>
<dbReference type="InterPro" id="IPR039048">
    <property type="entry name" value="Trub2"/>
</dbReference>
<dbReference type="CTD" id="26995"/>
<feature type="region of interest" description="Disordered" evidence="2">
    <location>
        <begin position="382"/>
        <end position="411"/>
    </location>
</feature>